<name>A0A4U6UE07_SETVI</name>
<protein>
    <submittedName>
        <fullName evidence="2">Uncharacterized protein</fullName>
    </submittedName>
</protein>
<reference evidence="2" key="1">
    <citation type="submission" date="2019-03" db="EMBL/GenBank/DDBJ databases">
        <title>WGS assembly of Setaria viridis.</title>
        <authorList>
            <person name="Huang P."/>
            <person name="Jenkins J."/>
            <person name="Grimwood J."/>
            <person name="Barry K."/>
            <person name="Healey A."/>
            <person name="Mamidi S."/>
            <person name="Sreedasyam A."/>
            <person name="Shu S."/>
            <person name="Feldman M."/>
            <person name="Wu J."/>
            <person name="Yu Y."/>
            <person name="Chen C."/>
            <person name="Johnson J."/>
            <person name="Rokhsar D."/>
            <person name="Baxter I."/>
            <person name="Schmutz J."/>
            <person name="Brutnell T."/>
            <person name="Kellogg E."/>
        </authorList>
    </citation>
    <scope>NUCLEOTIDE SEQUENCE [LARGE SCALE GENOMIC DNA]</scope>
</reference>
<keyword evidence="3" id="KW-1185">Reference proteome</keyword>
<dbReference type="Proteomes" id="UP000298652">
    <property type="component" value="Chromosome 6"/>
</dbReference>
<evidence type="ECO:0000256" key="1">
    <source>
        <dbReference type="SAM" id="MobiDB-lite"/>
    </source>
</evidence>
<gene>
    <name evidence="2" type="ORF">SEVIR_6G036900v2</name>
</gene>
<organism evidence="2 3">
    <name type="scientific">Setaria viridis</name>
    <name type="common">Green bristlegrass</name>
    <name type="synonym">Setaria italica subsp. viridis</name>
    <dbReference type="NCBI Taxonomy" id="4556"/>
    <lineage>
        <taxon>Eukaryota</taxon>
        <taxon>Viridiplantae</taxon>
        <taxon>Streptophyta</taxon>
        <taxon>Embryophyta</taxon>
        <taxon>Tracheophyta</taxon>
        <taxon>Spermatophyta</taxon>
        <taxon>Magnoliopsida</taxon>
        <taxon>Liliopsida</taxon>
        <taxon>Poales</taxon>
        <taxon>Poaceae</taxon>
        <taxon>PACMAD clade</taxon>
        <taxon>Panicoideae</taxon>
        <taxon>Panicodae</taxon>
        <taxon>Paniceae</taxon>
        <taxon>Cenchrinae</taxon>
        <taxon>Setaria</taxon>
    </lineage>
</organism>
<evidence type="ECO:0000313" key="2">
    <source>
        <dbReference type="EMBL" id="TKW08637.1"/>
    </source>
</evidence>
<dbReference type="EMBL" id="CM016557">
    <property type="protein sequence ID" value="TKW08637.1"/>
    <property type="molecule type" value="Genomic_DNA"/>
</dbReference>
<feature type="compositionally biased region" description="Basic and acidic residues" evidence="1">
    <location>
        <begin position="13"/>
        <end position="27"/>
    </location>
</feature>
<sequence length="119" mass="12954">MAAEPASVHARCGHVDRSSSGSARDRADSDDDGSGGGGDVVVEAAWHGGSDRRSGGRWQRGVRVYMAAARDPRVTCELVIRELLAEVYGYAWMCGVMGIYVGRWKAEDEDQGHIWNNLM</sequence>
<evidence type="ECO:0000313" key="3">
    <source>
        <dbReference type="Proteomes" id="UP000298652"/>
    </source>
</evidence>
<proteinExistence type="predicted"/>
<dbReference type="Gramene" id="TKW08637">
    <property type="protein sequence ID" value="TKW08637"/>
    <property type="gene ID" value="SEVIR_6G036900v2"/>
</dbReference>
<accession>A0A4U6UE07</accession>
<dbReference type="AlphaFoldDB" id="A0A4U6UE07"/>
<feature type="region of interest" description="Disordered" evidence="1">
    <location>
        <begin position="1"/>
        <end position="56"/>
    </location>
</feature>